<sequence>MRIELKAQDRPLMNTPYFPSSSYSSGFMMTPRGYSVKDLMWWIKRTPECIGIGRRIAMDIISNISFNAVEKPLTGRPSKNYKKEVEDKAKSFAKNNNLREKLTAAVLDWVFTGDSYIWYTGVTDEKVKEVASKYYKEFGLQFKEAKLKGIIDDDLSGKSTLEILPSTTTEIRHDGVKVIKYVQNVFGQEKTFSPDEIMHFRFMFMDGNPYGFSPMAASAGTIQSLGWIKDYSRNYFRNGGVPDMIFKLPKEMAGSPNHEALVQTIQKYKEMQHKHGNLVVTGELEIDELNKWNKDMEFRQYAIYLTGCLAFAFNMPADIISSILGVDIKGTAVGSDIEDAGYNRNIEQSQQYWEDLLNSQFFNKFLGVDISFNRTYMQDKIRVTQNRAMNVPFAEFLFKHNYPISDEFIHELLEIPREYLKEGTIKREIEMPQAGGLPAKPMQGPNQQNYANQKKREQQPQGNIQANTGS</sequence>
<feature type="region of interest" description="Disordered" evidence="1">
    <location>
        <begin position="431"/>
        <end position="470"/>
    </location>
</feature>
<name>A0A6M3L921_9ZZZZ</name>
<reference evidence="2" key="1">
    <citation type="submission" date="2020-03" db="EMBL/GenBank/DDBJ databases">
        <title>The deep terrestrial virosphere.</title>
        <authorList>
            <person name="Holmfeldt K."/>
            <person name="Nilsson E."/>
            <person name="Simone D."/>
            <person name="Lopez-Fernandez M."/>
            <person name="Wu X."/>
            <person name="de Brujin I."/>
            <person name="Lundin D."/>
            <person name="Andersson A."/>
            <person name="Bertilsson S."/>
            <person name="Dopson M."/>
        </authorList>
    </citation>
    <scope>NUCLEOTIDE SEQUENCE</scope>
    <source>
        <strain evidence="2">MM415B02515</strain>
    </source>
</reference>
<accession>A0A6M3L921</accession>
<gene>
    <name evidence="2" type="ORF">MM415B02515_0009</name>
</gene>
<evidence type="ECO:0000313" key="2">
    <source>
        <dbReference type="EMBL" id="QJA89705.1"/>
    </source>
</evidence>
<protein>
    <submittedName>
        <fullName evidence="2">Putative portal protein</fullName>
    </submittedName>
</protein>
<feature type="compositionally biased region" description="Polar residues" evidence="1">
    <location>
        <begin position="459"/>
        <end position="470"/>
    </location>
</feature>
<dbReference type="AlphaFoldDB" id="A0A6M3L921"/>
<dbReference type="Pfam" id="PF04860">
    <property type="entry name" value="Phage_portal"/>
    <property type="match status" value="1"/>
</dbReference>
<dbReference type="InterPro" id="IPR006944">
    <property type="entry name" value="Phage/GTA_portal"/>
</dbReference>
<organism evidence="2">
    <name type="scientific">viral metagenome</name>
    <dbReference type="NCBI Taxonomy" id="1070528"/>
    <lineage>
        <taxon>unclassified sequences</taxon>
        <taxon>metagenomes</taxon>
        <taxon>organismal metagenomes</taxon>
    </lineage>
</organism>
<evidence type="ECO:0000256" key="1">
    <source>
        <dbReference type="SAM" id="MobiDB-lite"/>
    </source>
</evidence>
<dbReference type="EMBL" id="MT142863">
    <property type="protein sequence ID" value="QJA89705.1"/>
    <property type="molecule type" value="Genomic_DNA"/>
</dbReference>
<proteinExistence type="predicted"/>